<keyword evidence="1" id="KW-0472">Membrane</keyword>
<name>A0ABY7TBY7_9SPHI</name>
<dbReference type="EMBL" id="CP117167">
    <property type="protein sequence ID" value="WCT13723.1"/>
    <property type="molecule type" value="Genomic_DNA"/>
</dbReference>
<dbReference type="RefSeq" id="WP_273632030.1">
    <property type="nucleotide sequence ID" value="NZ_CP117167.1"/>
</dbReference>
<evidence type="ECO:0000313" key="2">
    <source>
        <dbReference type="EMBL" id="WCT13723.1"/>
    </source>
</evidence>
<reference evidence="2 3" key="1">
    <citation type="submission" date="2023-02" db="EMBL/GenBank/DDBJ databases">
        <title>Genome sequence of Mucilaginibacter jinjuensis strain KACC 16571.</title>
        <authorList>
            <person name="Kim S."/>
            <person name="Heo J."/>
            <person name="Kwon S.-W."/>
        </authorList>
    </citation>
    <scope>NUCLEOTIDE SEQUENCE [LARGE SCALE GENOMIC DNA]</scope>
    <source>
        <strain evidence="2 3">KACC 16571</strain>
    </source>
</reference>
<evidence type="ECO:0000313" key="3">
    <source>
        <dbReference type="Proteomes" id="UP001216139"/>
    </source>
</evidence>
<keyword evidence="3" id="KW-1185">Reference proteome</keyword>
<protein>
    <recommendedName>
        <fullName evidence="4">DUF3592 domain-containing protein</fullName>
    </recommendedName>
</protein>
<feature type="transmembrane region" description="Helical" evidence="1">
    <location>
        <begin position="12"/>
        <end position="33"/>
    </location>
</feature>
<organism evidence="2 3">
    <name type="scientific">Mucilaginibacter jinjuensis</name>
    <dbReference type="NCBI Taxonomy" id="1176721"/>
    <lineage>
        <taxon>Bacteria</taxon>
        <taxon>Pseudomonadati</taxon>
        <taxon>Bacteroidota</taxon>
        <taxon>Sphingobacteriia</taxon>
        <taxon>Sphingobacteriales</taxon>
        <taxon>Sphingobacteriaceae</taxon>
        <taxon>Mucilaginibacter</taxon>
    </lineage>
</organism>
<sequence length="137" mass="16107">MIKWQDTKYYDWATILKTSIFLIGVFLLFFFLFNRGHYALLLQQRGKNVITTALVTNRSSSTDFVQTKSQGNVYKTNGVTVYYTYTVKDVVYNQKQVLYYSLIDGPVLNLIYRSKLPFKVRVVYDYNNPYKSSLVFN</sequence>
<accession>A0ABY7TBY7</accession>
<evidence type="ECO:0008006" key="4">
    <source>
        <dbReference type="Google" id="ProtNLM"/>
    </source>
</evidence>
<keyword evidence="1" id="KW-0812">Transmembrane</keyword>
<gene>
    <name evidence="2" type="ORF">PQO05_07215</name>
</gene>
<dbReference type="Proteomes" id="UP001216139">
    <property type="component" value="Chromosome"/>
</dbReference>
<evidence type="ECO:0000256" key="1">
    <source>
        <dbReference type="SAM" id="Phobius"/>
    </source>
</evidence>
<proteinExistence type="predicted"/>
<keyword evidence="1" id="KW-1133">Transmembrane helix</keyword>